<organism evidence="6 7">
    <name type="scientific">Hypericibacter terrae</name>
    <dbReference type="NCBI Taxonomy" id="2602015"/>
    <lineage>
        <taxon>Bacteria</taxon>
        <taxon>Pseudomonadati</taxon>
        <taxon>Pseudomonadota</taxon>
        <taxon>Alphaproteobacteria</taxon>
        <taxon>Rhodospirillales</taxon>
        <taxon>Dongiaceae</taxon>
        <taxon>Hypericibacter</taxon>
    </lineage>
</organism>
<evidence type="ECO:0000313" key="7">
    <source>
        <dbReference type="Proteomes" id="UP000326202"/>
    </source>
</evidence>
<dbReference type="Pfam" id="PF00496">
    <property type="entry name" value="SBP_bac_5"/>
    <property type="match status" value="1"/>
</dbReference>
<dbReference type="InterPro" id="IPR023765">
    <property type="entry name" value="SBP_5_CS"/>
</dbReference>
<dbReference type="GO" id="GO:1904680">
    <property type="term" value="F:peptide transmembrane transporter activity"/>
    <property type="evidence" value="ECO:0007669"/>
    <property type="project" value="TreeGrafter"/>
</dbReference>
<dbReference type="PANTHER" id="PTHR30290">
    <property type="entry name" value="PERIPLASMIC BINDING COMPONENT OF ABC TRANSPORTER"/>
    <property type="match status" value="1"/>
</dbReference>
<dbReference type="EMBL" id="CP042906">
    <property type="protein sequence ID" value="QEX17800.1"/>
    <property type="molecule type" value="Genomic_DNA"/>
</dbReference>
<feature type="signal peptide" evidence="4">
    <location>
        <begin position="1"/>
        <end position="28"/>
    </location>
</feature>
<dbReference type="Gene3D" id="3.10.105.10">
    <property type="entry name" value="Dipeptide-binding Protein, Domain 3"/>
    <property type="match status" value="1"/>
</dbReference>
<evidence type="ECO:0000256" key="4">
    <source>
        <dbReference type="SAM" id="SignalP"/>
    </source>
</evidence>
<protein>
    <submittedName>
        <fullName evidence="6">Diguanylate cyclase</fullName>
    </submittedName>
</protein>
<proteinExistence type="inferred from homology"/>
<evidence type="ECO:0000256" key="2">
    <source>
        <dbReference type="ARBA" id="ARBA00005695"/>
    </source>
</evidence>
<evidence type="ECO:0000256" key="3">
    <source>
        <dbReference type="ARBA" id="ARBA00022729"/>
    </source>
</evidence>
<gene>
    <name evidence="6" type="ORF">FRZ44_31030</name>
</gene>
<feature type="chain" id="PRO_5023927290" evidence="4">
    <location>
        <begin position="29"/>
        <end position="509"/>
    </location>
</feature>
<sequence length="509" mass="57021">MAAIIRRVAVVSLLLLSVLLLGAGPAHAGGTLKIGRDQDSTTFDPILISQNADLWVIINANEMLVRNNFDGTAIEPDLAESWTVSPDGLTYSFKLRDGLKFSDGSPLKASDVKFSLERVRDTKESVFGAMYAPMKSIDTPDDRTVIITLSQPTAPFLTFLALFSAAVLPEDAVKNHYDDWLEHPVGAGAFKITEWKRGESITLDKNPNYWEGPAKPKLDQVQWIYIPNDNTRILKLQAGEIDAMIFVPFNRIDELKQDPKLEVHLDNSSREDHLLINHSHPPLDKKEVRQALCMAIDLDAIVKTVTFGHGTPANSYIPQGGMFYNPDNPRCPYDPAKAKAILEAAGVKDLSLKLLISSGDVTHEQLAVLLQSQLAQVGVTANIEKQEVGQAWETEISGDYDLSVNYWTNDIIDPDEKTSFSLYGDPDNLSYHTRYKNPEVTKLIDEGRAELDPEKRKAIYYKIQAIVKDDVHWIDLYYSPYRNASQIYVKNFTQNPLGRFTLEDTEIVK</sequence>
<evidence type="ECO:0000256" key="1">
    <source>
        <dbReference type="ARBA" id="ARBA00004418"/>
    </source>
</evidence>
<dbReference type="OrthoDB" id="9803988at2"/>
<dbReference type="SUPFAM" id="SSF53850">
    <property type="entry name" value="Periplasmic binding protein-like II"/>
    <property type="match status" value="1"/>
</dbReference>
<accession>A0A5J6MNZ6</accession>
<keyword evidence="7" id="KW-1185">Reference proteome</keyword>
<name>A0A5J6MNZ6_9PROT</name>
<dbReference type="PIRSF" id="PIRSF002741">
    <property type="entry name" value="MppA"/>
    <property type="match status" value="1"/>
</dbReference>
<dbReference type="PANTHER" id="PTHR30290:SF38">
    <property type="entry name" value="D,D-DIPEPTIDE-BINDING PERIPLASMIC PROTEIN DDPA-RELATED"/>
    <property type="match status" value="1"/>
</dbReference>
<comment type="subcellular location">
    <subcellularLocation>
        <location evidence="1">Periplasm</location>
    </subcellularLocation>
</comment>
<dbReference type="InterPro" id="IPR000914">
    <property type="entry name" value="SBP_5_dom"/>
</dbReference>
<dbReference type="CDD" id="cd00995">
    <property type="entry name" value="PBP2_NikA_DppA_OppA_like"/>
    <property type="match status" value="1"/>
</dbReference>
<comment type="similarity">
    <text evidence="2">Belongs to the bacterial solute-binding protein 5 family.</text>
</comment>
<dbReference type="PROSITE" id="PS01040">
    <property type="entry name" value="SBP_BACTERIAL_5"/>
    <property type="match status" value="1"/>
</dbReference>
<dbReference type="GO" id="GO:0030288">
    <property type="term" value="C:outer membrane-bounded periplasmic space"/>
    <property type="evidence" value="ECO:0007669"/>
    <property type="project" value="UniProtKB-ARBA"/>
</dbReference>
<dbReference type="InterPro" id="IPR039424">
    <property type="entry name" value="SBP_5"/>
</dbReference>
<feature type="domain" description="Solute-binding protein family 5" evidence="5">
    <location>
        <begin position="74"/>
        <end position="423"/>
    </location>
</feature>
<reference evidence="6 7" key="1">
    <citation type="submission" date="2019-08" db="EMBL/GenBank/DDBJ databases">
        <title>Hyperibacter terrae gen. nov., sp. nov. and Hyperibacter viscosus sp. nov., two new members in the family Rhodospirillaceae isolated from the rhizosphere of Hypericum perforatum.</title>
        <authorList>
            <person name="Noviana Z."/>
        </authorList>
    </citation>
    <scope>NUCLEOTIDE SEQUENCE [LARGE SCALE GENOMIC DNA]</scope>
    <source>
        <strain evidence="6 7">R5913</strain>
    </source>
</reference>
<evidence type="ECO:0000259" key="5">
    <source>
        <dbReference type="Pfam" id="PF00496"/>
    </source>
</evidence>
<keyword evidence="3 4" id="KW-0732">Signal</keyword>
<dbReference type="GO" id="GO:0015833">
    <property type="term" value="P:peptide transport"/>
    <property type="evidence" value="ECO:0007669"/>
    <property type="project" value="TreeGrafter"/>
</dbReference>
<dbReference type="Gene3D" id="3.40.190.10">
    <property type="entry name" value="Periplasmic binding protein-like II"/>
    <property type="match status" value="1"/>
</dbReference>
<evidence type="ECO:0000313" key="6">
    <source>
        <dbReference type="EMBL" id="QEX17800.1"/>
    </source>
</evidence>
<dbReference type="Proteomes" id="UP000326202">
    <property type="component" value="Chromosome"/>
</dbReference>
<dbReference type="InterPro" id="IPR030678">
    <property type="entry name" value="Peptide/Ni-bd"/>
</dbReference>
<dbReference type="KEGG" id="htq:FRZ44_31030"/>
<dbReference type="GO" id="GO:0043190">
    <property type="term" value="C:ATP-binding cassette (ABC) transporter complex"/>
    <property type="evidence" value="ECO:0007669"/>
    <property type="project" value="InterPro"/>
</dbReference>
<dbReference type="RefSeq" id="WP_151178018.1">
    <property type="nucleotide sequence ID" value="NZ_CP042906.1"/>
</dbReference>
<dbReference type="AlphaFoldDB" id="A0A5J6MNZ6"/>